<organism evidence="3">
    <name type="scientific">Emiliania huxleyi</name>
    <name type="common">Coccolithophore</name>
    <name type="synonym">Pontosphaera huxleyi</name>
    <dbReference type="NCBI Taxonomy" id="2903"/>
    <lineage>
        <taxon>Eukaryota</taxon>
        <taxon>Haptista</taxon>
        <taxon>Haptophyta</taxon>
        <taxon>Prymnesiophyceae</taxon>
        <taxon>Isochrysidales</taxon>
        <taxon>Noelaerhabdaceae</taxon>
        <taxon>Emiliania</taxon>
    </lineage>
</organism>
<sequence length="1534" mass="164274">MARDAQIAERQRAEAAEEAKRAAAHVAMQKAQAEAQKREAEARILAQRSSELRAQVERRAAEKTLRGAELRSEADVRVQEVELLREQESRLAAQRQQAETEAARVKSELAALQGGHAVPAERAAGLLQARDLLNRSAPERLSSQAAAMRSTVARRQDELLAAKRRERQRLLSQQQRIESEISSLSASLPAQVGAPHASQGGGGDAAGATLRTAHLLKAQEEDERRIARLTSQIQQAKSYDSSDAARFIDRIAEPEAVAPAPAPLATATGAAREEEGSTRTLPPALEESPECPVSTASYQVPTPPPFREPASPLPPPFRDPASSPPRRAAHEATHGGAEIASQLDGLRTAYASAGGANPELVQLMSKLQADARALAEGPSTGSGGGLPGTVPPEVRRQMEAMDRALAAREEEARELQGRLAALKQHPPPRCSGALSPASEPREPPAPLAPATLPGESAQERELRELKTRQELSLAQLRHEREMLEEQARLKKVQEQSAREEEQARLHADHAKWVADQKRQLLEARVQREIARNGATNLASTSLPSGTLPGVPYSADSGFVVFWDFVSALPRHVAQCNLVYALYDGPKMRGAVKSLPVCDCEPEPGGLARALFAIRRQFMHTPAHQDLQLVVEVQHVIAPAGGPGAPPKTASVGWTSVPLFEPSLALRAGFWRAPLYRPPINASTPVPERTPLDPMSLFFRVVLTADMERLRAFAVDPDATAAAYVPAHGQAREEEGVRSQSRPLGLRAAANAIELAEGLLSSARRPTTQASGASGASFSTAEDEQQGIEAAATASGQDGGRPGTADSLPVVALAEEKYDEDLGIEVRPQRLRDWRPDDPVSFIASMREKGVNPLHVHFTAVSHRQRLPGSLASGAGQLDASGSWTVDWVGGVTLRPPAVEAGACLLLAEVFDMAKARAMGYEPPTPASPADIRAAGPPGPSVVAWGLMNLLEGGAEGAETIVVRLGSQTVRMLPPPVQLQSAPLEAPPGHIDAFGELQVQLRRGIPAPVQVEQEAVLRQAMEPAPVSPAATPPADNLGVPEAAWLNSDGRSAEAGAPGTPKELVLDAARWLPDNLVVCRARLALLDAQGQTIREATGWCSVLSDARSPKFDAKLLLPASLPLDGTIVVSLVAMEEGVAESRQLGFAALALFSGGGASSEPPGDRAHEGALNSGAFQLPIMIGHPEEVAATRDGLTSEAVLYQAPRIPCASVLVRLKDAGGEAPPPAYSTRSYDSSRTIPAPHETALYRVRLQREPLVAFDAIRREADRRGESAVRQDEAERWMRTNLSAAPKGQFDLTRFAKYNPIAGLQVCALNAHNLPHPALSFGVVSLVPPGTLYRSPPQPATGVRFTDDFEPESSLRSPVWKGGAGHLQQVPFDETTLVVVEVRMLKKLQPVQLEPQGWSVVPAFYGGDVNTGIFQLPLYNGSPPRELLAEMKAGDWRVALEQALASRAIKLVESASVEVSIQDAQRFGEYDNPELRPAPDRSLLPARKVKAYLKDASSKPISSLLGPEETLEDFRAAAVRAFRQALGVKS</sequence>
<feature type="compositionally biased region" description="Low complexity" evidence="2">
    <location>
        <begin position="766"/>
        <end position="779"/>
    </location>
</feature>
<evidence type="ECO:0000256" key="2">
    <source>
        <dbReference type="SAM" id="MobiDB-lite"/>
    </source>
</evidence>
<accession>A0A7S3RYL9</accession>
<feature type="region of interest" description="Disordered" evidence="2">
    <location>
        <begin position="373"/>
        <end position="392"/>
    </location>
</feature>
<dbReference type="InterPro" id="IPR038800">
    <property type="entry name" value="CCDC17"/>
</dbReference>
<dbReference type="PANTHER" id="PTHR33820">
    <property type="entry name" value="COILED-COIL DOMAIN-CONTAINING PROTEIN 17"/>
    <property type="match status" value="1"/>
</dbReference>
<feature type="compositionally biased region" description="Low complexity" evidence="2">
    <location>
        <begin position="258"/>
        <end position="270"/>
    </location>
</feature>
<feature type="coiled-coil region" evidence="1">
    <location>
        <begin position="466"/>
        <end position="502"/>
    </location>
</feature>
<dbReference type="PANTHER" id="PTHR33820:SF2">
    <property type="entry name" value="COILED-COIL DOMAIN-CONTAINING PROTEIN 17"/>
    <property type="match status" value="1"/>
</dbReference>
<evidence type="ECO:0000256" key="1">
    <source>
        <dbReference type="SAM" id="Coils"/>
    </source>
</evidence>
<reference evidence="3" key="1">
    <citation type="submission" date="2021-01" db="EMBL/GenBank/DDBJ databases">
        <authorList>
            <person name="Corre E."/>
            <person name="Pelletier E."/>
            <person name="Niang G."/>
            <person name="Scheremetjew M."/>
            <person name="Finn R."/>
            <person name="Kale V."/>
            <person name="Holt S."/>
            <person name="Cochrane G."/>
            <person name="Meng A."/>
            <person name="Brown T."/>
            <person name="Cohen L."/>
        </authorList>
    </citation>
    <scope>NUCLEOTIDE SEQUENCE</scope>
    <source>
        <strain evidence="3">379</strain>
    </source>
</reference>
<gene>
    <name evidence="3" type="ORF">EHUX00137_LOCUS10604</name>
</gene>
<feature type="region of interest" description="Disordered" evidence="2">
    <location>
        <begin position="762"/>
        <end position="805"/>
    </location>
</feature>
<dbReference type="EMBL" id="HBIR01014381">
    <property type="protein sequence ID" value="CAE0538869.1"/>
    <property type="molecule type" value="Transcribed_RNA"/>
</dbReference>
<feature type="region of interest" description="Disordered" evidence="2">
    <location>
        <begin position="1"/>
        <end position="21"/>
    </location>
</feature>
<protein>
    <submittedName>
        <fullName evidence="3">Uncharacterized protein</fullName>
    </submittedName>
</protein>
<feature type="compositionally biased region" description="Pro residues" evidence="2">
    <location>
        <begin position="301"/>
        <end position="318"/>
    </location>
</feature>
<feature type="coiled-coil region" evidence="1">
    <location>
        <begin position="81"/>
        <end position="115"/>
    </location>
</feature>
<feature type="region of interest" description="Disordered" evidence="2">
    <location>
        <begin position="258"/>
        <end position="335"/>
    </location>
</feature>
<feature type="region of interest" description="Disordered" evidence="2">
    <location>
        <begin position="186"/>
        <end position="207"/>
    </location>
</feature>
<name>A0A7S3RYL9_EMIHU</name>
<evidence type="ECO:0000313" key="3">
    <source>
        <dbReference type="EMBL" id="CAE0538869.1"/>
    </source>
</evidence>
<proteinExistence type="predicted"/>
<keyword evidence="1" id="KW-0175">Coiled coil</keyword>
<feature type="region of interest" description="Disordered" evidence="2">
    <location>
        <begin position="422"/>
        <end position="452"/>
    </location>
</feature>